<evidence type="ECO:0000256" key="1">
    <source>
        <dbReference type="SAM" id="MobiDB-lite"/>
    </source>
</evidence>
<dbReference type="Proteomes" id="UP001596050">
    <property type="component" value="Unassembled WGS sequence"/>
</dbReference>
<feature type="region of interest" description="Disordered" evidence="1">
    <location>
        <begin position="76"/>
        <end position="102"/>
    </location>
</feature>
<name>A0ABW0L6Q3_9BURK</name>
<proteinExistence type="predicted"/>
<feature type="compositionally biased region" description="Low complexity" evidence="1">
    <location>
        <begin position="81"/>
        <end position="93"/>
    </location>
</feature>
<gene>
    <name evidence="2" type="ORF">ACFPN5_13160</name>
</gene>
<feature type="non-terminal residue" evidence="2">
    <location>
        <position position="102"/>
    </location>
</feature>
<dbReference type="InterPro" id="IPR035225">
    <property type="entry name" value="DUF5338"/>
</dbReference>
<dbReference type="Pfam" id="PF17273">
    <property type="entry name" value="DUF5338"/>
    <property type="match status" value="1"/>
</dbReference>
<accession>A0ABW0L6Q3</accession>
<sequence length="102" mass="11578">MDKSYTKQLTEWVAQTRHSARRDRNRVAFMAVKNDVREALGEGWPVKTIWAHMVEQKRIECGYDTFLAYVKRHMKATTEAPGPSRSSQPPGRSLATEAGRSG</sequence>
<reference evidence="3" key="1">
    <citation type="journal article" date="2019" name="Int. J. Syst. Evol. Microbiol.">
        <title>The Global Catalogue of Microorganisms (GCM) 10K type strain sequencing project: providing services to taxonomists for standard genome sequencing and annotation.</title>
        <authorList>
            <consortium name="The Broad Institute Genomics Platform"/>
            <consortium name="The Broad Institute Genome Sequencing Center for Infectious Disease"/>
            <person name="Wu L."/>
            <person name="Ma J."/>
        </authorList>
    </citation>
    <scope>NUCLEOTIDE SEQUENCE [LARGE SCALE GENOMIC DNA]</scope>
    <source>
        <strain evidence="3">KACC 12649</strain>
    </source>
</reference>
<organism evidence="2 3">
    <name type="scientific">Massilia niabensis</name>
    <dbReference type="NCBI Taxonomy" id="544910"/>
    <lineage>
        <taxon>Bacteria</taxon>
        <taxon>Pseudomonadati</taxon>
        <taxon>Pseudomonadota</taxon>
        <taxon>Betaproteobacteria</taxon>
        <taxon>Burkholderiales</taxon>
        <taxon>Oxalobacteraceae</taxon>
        <taxon>Telluria group</taxon>
        <taxon>Massilia</taxon>
    </lineage>
</organism>
<dbReference type="RefSeq" id="WP_379783900.1">
    <property type="nucleotide sequence ID" value="NZ_JBHSMU010000013.1"/>
</dbReference>
<evidence type="ECO:0000313" key="2">
    <source>
        <dbReference type="EMBL" id="MFC5460752.1"/>
    </source>
</evidence>
<comment type="caution">
    <text evidence="2">The sequence shown here is derived from an EMBL/GenBank/DDBJ whole genome shotgun (WGS) entry which is preliminary data.</text>
</comment>
<protein>
    <submittedName>
        <fullName evidence="2">TraK family protein</fullName>
    </submittedName>
</protein>
<keyword evidence="3" id="KW-1185">Reference proteome</keyword>
<evidence type="ECO:0000313" key="3">
    <source>
        <dbReference type="Proteomes" id="UP001596050"/>
    </source>
</evidence>
<dbReference type="EMBL" id="JBHSMU010000013">
    <property type="protein sequence ID" value="MFC5460752.1"/>
    <property type="molecule type" value="Genomic_DNA"/>
</dbReference>